<keyword evidence="3" id="KW-0472">Membrane</keyword>
<dbReference type="PANTHER" id="PTHR30438">
    <property type="entry name" value="36 KDA ANTIGEN-RELATED"/>
    <property type="match status" value="1"/>
</dbReference>
<keyword evidence="3" id="KW-1133">Transmembrane helix</keyword>
<gene>
    <name evidence="6" type="ORF">NCTC12282_02209</name>
</gene>
<dbReference type="EMBL" id="CAADJA010000002">
    <property type="protein sequence ID" value="VFS47274.1"/>
    <property type="molecule type" value="Genomic_DNA"/>
</dbReference>
<dbReference type="Gene3D" id="2.40.30.170">
    <property type="match status" value="1"/>
</dbReference>
<dbReference type="InterPro" id="IPR058625">
    <property type="entry name" value="MdtA-like_BSH"/>
</dbReference>
<keyword evidence="3" id="KW-0812">Transmembrane</keyword>
<evidence type="ECO:0000256" key="2">
    <source>
        <dbReference type="SAM" id="Coils"/>
    </source>
</evidence>
<comment type="similarity">
    <text evidence="1">Belongs to the membrane fusion protein (MFP) (TC 8.A.1) family.</text>
</comment>
<sequence>MPWIKKHSSINDNHNDKTNMKKQSIFTLLFIVVIVALAILFRAHNQYILLQGEVDAPEVLVTSKAKGRVIERHIQRGDDVKSGQLLITLESPELIAQVKSLEAARDQALARWNESANGTREENIRNLKAELAQAQATYKNAQEDYLRNQAMAVKGYVSATMLDNSLKARDTAAQQVKAAKANLDEGINGDRNEQREYYAAALRQAEQNLQQIKVQQDDLMVKAPVSGEVGSIPAEQGELLNASSPLLTIIRLPDAYFVFNLREDILAKVRKGDKITLQVPALNNQQIEAEVRYIAPMGDFATKRATRATGDFDLKTFEVRLYPIKQVEGLRPGMSSLWKWED</sequence>
<dbReference type="PANTHER" id="PTHR30438:SF1">
    <property type="entry name" value="36 KDA ANTIGEN"/>
    <property type="match status" value="1"/>
</dbReference>
<feature type="domain" description="Multidrug resistance protein MdtA-like barrel-sandwich hybrid" evidence="5">
    <location>
        <begin position="59"/>
        <end position="246"/>
    </location>
</feature>
<dbReference type="Proteomes" id="UP000373449">
    <property type="component" value="Unassembled WGS sequence"/>
</dbReference>
<protein>
    <submittedName>
        <fullName evidence="6">Putative efflux pump membrane fusion protein</fullName>
    </submittedName>
</protein>
<dbReference type="Pfam" id="PF25876">
    <property type="entry name" value="HH_MFP_RND"/>
    <property type="match status" value="1"/>
</dbReference>
<evidence type="ECO:0000256" key="1">
    <source>
        <dbReference type="ARBA" id="ARBA00009477"/>
    </source>
</evidence>
<dbReference type="Pfam" id="PF25917">
    <property type="entry name" value="BSH_RND"/>
    <property type="match status" value="1"/>
</dbReference>
<evidence type="ECO:0000256" key="3">
    <source>
        <dbReference type="SAM" id="Phobius"/>
    </source>
</evidence>
<dbReference type="SUPFAM" id="SSF111369">
    <property type="entry name" value="HlyD-like secretion proteins"/>
    <property type="match status" value="2"/>
</dbReference>
<evidence type="ECO:0000259" key="4">
    <source>
        <dbReference type="Pfam" id="PF25876"/>
    </source>
</evidence>
<feature type="domain" description="Multidrug resistance protein MdtA-like alpha-helical hairpin" evidence="4">
    <location>
        <begin position="125"/>
        <end position="184"/>
    </location>
</feature>
<evidence type="ECO:0000313" key="6">
    <source>
        <dbReference type="EMBL" id="VFS47274.1"/>
    </source>
</evidence>
<organism evidence="6 7">
    <name type="scientific">Budvicia aquatica</name>
    <dbReference type="NCBI Taxonomy" id="82979"/>
    <lineage>
        <taxon>Bacteria</taxon>
        <taxon>Pseudomonadati</taxon>
        <taxon>Pseudomonadota</taxon>
        <taxon>Gammaproteobacteria</taxon>
        <taxon>Enterobacterales</taxon>
        <taxon>Budviciaceae</taxon>
        <taxon>Budvicia</taxon>
    </lineage>
</organism>
<keyword evidence="2" id="KW-0175">Coiled coil</keyword>
<proteinExistence type="inferred from homology"/>
<accession>A0A484ZFX6</accession>
<evidence type="ECO:0000313" key="7">
    <source>
        <dbReference type="Proteomes" id="UP000373449"/>
    </source>
</evidence>
<dbReference type="Gene3D" id="2.40.50.100">
    <property type="match status" value="1"/>
</dbReference>
<feature type="coiled-coil region" evidence="2">
    <location>
        <begin position="195"/>
        <end position="222"/>
    </location>
</feature>
<feature type="coiled-coil region" evidence="2">
    <location>
        <begin position="117"/>
        <end position="144"/>
    </location>
</feature>
<feature type="transmembrane region" description="Helical" evidence="3">
    <location>
        <begin position="25"/>
        <end position="43"/>
    </location>
</feature>
<reference evidence="6 7" key="1">
    <citation type="submission" date="2019-03" db="EMBL/GenBank/DDBJ databases">
        <authorList>
            <consortium name="Pathogen Informatics"/>
        </authorList>
    </citation>
    <scope>NUCLEOTIDE SEQUENCE [LARGE SCALE GENOMIC DNA]</scope>
    <source>
        <strain evidence="6 7">NCTC12282</strain>
    </source>
</reference>
<evidence type="ECO:0000259" key="5">
    <source>
        <dbReference type="Pfam" id="PF25917"/>
    </source>
</evidence>
<dbReference type="Gene3D" id="1.10.287.470">
    <property type="entry name" value="Helix hairpin bin"/>
    <property type="match status" value="2"/>
</dbReference>
<dbReference type="InterPro" id="IPR058624">
    <property type="entry name" value="MdtA-like_HH"/>
</dbReference>
<name>A0A484ZFX6_9GAMM</name>
<dbReference type="AlphaFoldDB" id="A0A484ZFX6"/>